<sequence length="379" mass="42016">MTEAVHRCEGFRKLKLSVRGEFGDNINVEVMDVKQSQDIFIENLLPHSNYSITISAVNNLNLEGPVYTLYGLTPEGVPPKMEPPIVVSRGHDVVELYWEAPRPPRGIITEYDIGYAIGGENWKEASVNPGLREKSIENLRYNKTYRFRIRAKTIIGFGDYSDIIQTITVEGKPGPPTNFTTTRRSETSLELSWGEPFIRNGLITGYKIECNADGNIDLQQNLSMPTRSHVFTNLAAGTRYTCSLKAGTSAGYGESSQLVTWTHPRAPNVPPTEIPEETQQSKKNNPPIGGVVGGVVAAILVVAGVAIAVLVYIRRRGRGCEANRPSGSPEREMTTLNLKKDRGDYELPNNPLPENPYMELNWEHSDDSVEKGTDISIDQ</sequence>
<keyword evidence="2" id="KW-0472">Membrane</keyword>
<feature type="region of interest" description="Disordered" evidence="1">
    <location>
        <begin position="319"/>
        <end position="356"/>
    </location>
</feature>
<feature type="compositionally biased region" description="Basic and acidic residues" evidence="1">
    <location>
        <begin position="329"/>
        <end position="345"/>
    </location>
</feature>
<dbReference type="Pfam" id="PF00041">
    <property type="entry name" value="fn3"/>
    <property type="match status" value="2"/>
</dbReference>
<dbReference type="PANTHER" id="PTHR46957">
    <property type="entry name" value="CYTOKINE RECEPTOR"/>
    <property type="match status" value="1"/>
</dbReference>
<proteinExistence type="predicted"/>
<dbReference type="SUPFAM" id="SSF49265">
    <property type="entry name" value="Fibronectin type III"/>
    <property type="match status" value="2"/>
</dbReference>
<name>A0A1S3JFV1_LINAN</name>
<dbReference type="GeneID" id="106172555"/>
<dbReference type="PANTHER" id="PTHR46957:SF3">
    <property type="entry name" value="CYTOKINE RECEPTOR"/>
    <property type="match status" value="1"/>
</dbReference>
<dbReference type="KEGG" id="lak:106172555"/>
<evidence type="ECO:0000256" key="1">
    <source>
        <dbReference type="SAM" id="MobiDB-lite"/>
    </source>
</evidence>
<dbReference type="CDD" id="cd00063">
    <property type="entry name" value="FN3"/>
    <property type="match status" value="2"/>
</dbReference>
<evidence type="ECO:0000313" key="4">
    <source>
        <dbReference type="Proteomes" id="UP000085678"/>
    </source>
</evidence>
<organism evidence="4 5">
    <name type="scientific">Lingula anatina</name>
    <name type="common">Brachiopod</name>
    <name type="synonym">Lingula unguis</name>
    <dbReference type="NCBI Taxonomy" id="7574"/>
    <lineage>
        <taxon>Eukaryota</taxon>
        <taxon>Metazoa</taxon>
        <taxon>Spiralia</taxon>
        <taxon>Lophotrochozoa</taxon>
        <taxon>Brachiopoda</taxon>
        <taxon>Linguliformea</taxon>
        <taxon>Lingulata</taxon>
        <taxon>Lingulida</taxon>
        <taxon>Linguloidea</taxon>
        <taxon>Lingulidae</taxon>
        <taxon>Lingula</taxon>
    </lineage>
</organism>
<dbReference type="InterPro" id="IPR036116">
    <property type="entry name" value="FN3_sf"/>
</dbReference>
<dbReference type="OrthoDB" id="6266590at2759"/>
<reference evidence="5" key="1">
    <citation type="submission" date="2025-08" db="UniProtKB">
        <authorList>
            <consortium name="RefSeq"/>
        </authorList>
    </citation>
    <scope>IDENTIFICATION</scope>
    <source>
        <tissue evidence="5">Gonads</tissue>
    </source>
</reference>
<dbReference type="Gene3D" id="2.60.40.10">
    <property type="entry name" value="Immunoglobulins"/>
    <property type="match status" value="2"/>
</dbReference>
<dbReference type="InParanoid" id="A0A1S3JFV1"/>
<dbReference type="GO" id="GO:0016020">
    <property type="term" value="C:membrane"/>
    <property type="evidence" value="ECO:0007669"/>
    <property type="project" value="UniProtKB-SubCell"/>
</dbReference>
<dbReference type="InterPro" id="IPR003961">
    <property type="entry name" value="FN3_dom"/>
</dbReference>
<dbReference type="InterPro" id="IPR050713">
    <property type="entry name" value="RTP_Phos/Ushers"/>
</dbReference>
<dbReference type="PROSITE" id="PS50853">
    <property type="entry name" value="FN3"/>
    <property type="match status" value="2"/>
</dbReference>
<feature type="transmembrane region" description="Helical" evidence="2">
    <location>
        <begin position="288"/>
        <end position="313"/>
    </location>
</feature>
<dbReference type="Proteomes" id="UP000085678">
    <property type="component" value="Unplaced"/>
</dbReference>
<evidence type="ECO:0000313" key="5">
    <source>
        <dbReference type="RefSeq" id="XP_013408774.1"/>
    </source>
</evidence>
<accession>A0A1S3JFV1</accession>
<protein>
    <submittedName>
        <fullName evidence="5">Receptor-type tyrosine-protein phosphatase S-like</fullName>
    </submittedName>
</protein>
<evidence type="ECO:0000259" key="3">
    <source>
        <dbReference type="PROSITE" id="PS50853"/>
    </source>
</evidence>
<keyword evidence="2" id="KW-0812">Transmembrane</keyword>
<dbReference type="AlphaFoldDB" id="A0A1S3JFV1"/>
<dbReference type="InterPro" id="IPR013783">
    <property type="entry name" value="Ig-like_fold"/>
</dbReference>
<feature type="domain" description="Fibronectin type-III" evidence="3">
    <location>
        <begin position="80"/>
        <end position="171"/>
    </location>
</feature>
<keyword evidence="2" id="KW-1133">Transmembrane helix</keyword>
<feature type="domain" description="Fibronectin type-III" evidence="3">
    <location>
        <begin position="175"/>
        <end position="266"/>
    </location>
</feature>
<dbReference type="STRING" id="7574.A0A1S3JFV1"/>
<dbReference type="RefSeq" id="XP_013408774.1">
    <property type="nucleotide sequence ID" value="XM_013553320.1"/>
</dbReference>
<keyword evidence="4" id="KW-1185">Reference proteome</keyword>
<evidence type="ECO:0000256" key="2">
    <source>
        <dbReference type="SAM" id="Phobius"/>
    </source>
</evidence>
<dbReference type="SMART" id="SM00060">
    <property type="entry name" value="FN3"/>
    <property type="match status" value="2"/>
</dbReference>
<gene>
    <name evidence="5" type="primary">LOC106172555</name>
</gene>